<dbReference type="OrthoDB" id="44749at2759"/>
<evidence type="ECO:0000313" key="2">
    <source>
        <dbReference type="Proteomes" id="UP000789595"/>
    </source>
</evidence>
<dbReference type="EMBL" id="CAKKNE010000002">
    <property type="protein sequence ID" value="CAH0370048.1"/>
    <property type="molecule type" value="Genomic_DNA"/>
</dbReference>
<reference evidence="1" key="1">
    <citation type="submission" date="2021-11" db="EMBL/GenBank/DDBJ databases">
        <authorList>
            <consortium name="Genoscope - CEA"/>
            <person name="William W."/>
        </authorList>
    </citation>
    <scope>NUCLEOTIDE SEQUENCE</scope>
</reference>
<accession>A0A8J2SE63</accession>
<dbReference type="Proteomes" id="UP000789595">
    <property type="component" value="Unassembled WGS sequence"/>
</dbReference>
<proteinExistence type="predicted"/>
<feature type="non-terminal residue" evidence="1">
    <location>
        <position position="371"/>
    </location>
</feature>
<evidence type="ECO:0000313" key="1">
    <source>
        <dbReference type="EMBL" id="CAH0370048.1"/>
    </source>
</evidence>
<protein>
    <submittedName>
        <fullName evidence="1">Uncharacterized protein</fullName>
    </submittedName>
</protein>
<gene>
    <name evidence="1" type="ORF">PECAL_2P31980</name>
</gene>
<organism evidence="1 2">
    <name type="scientific">Pelagomonas calceolata</name>
    <dbReference type="NCBI Taxonomy" id="35677"/>
    <lineage>
        <taxon>Eukaryota</taxon>
        <taxon>Sar</taxon>
        <taxon>Stramenopiles</taxon>
        <taxon>Ochrophyta</taxon>
        <taxon>Pelagophyceae</taxon>
        <taxon>Pelagomonadales</taxon>
        <taxon>Pelagomonadaceae</taxon>
        <taxon>Pelagomonas</taxon>
    </lineage>
</organism>
<dbReference type="AlphaFoldDB" id="A0A8J2SE63"/>
<keyword evidence="2" id="KW-1185">Reference proteome</keyword>
<sequence>MRAVLLFVVSGAALHSNHQSAPLLPQPDRRLFIRALASTAASVPAVASAERTGLLDVDATGLSLGRAFELSLPKPELPRANRAPLDQKFAVCMMRSSYNTVDELDFCAMDAFQKRFFLIRQDEWQPYLARARAALGRPPEQGDLTDPLYFDFISFAQYETINDFLKRPRKLFEELVSAEGETRVVARNASSVADDRLLAAEHGRRVGDKVLDFVLERFASTSYTQVQVSPELSPVAVEANAQKLVTLLAVLGFSIDSVAERRGNKLLVTFIGAANCWGLRSLSQGNPLARPPLVNDFGAKVVGCVKIKILRHVRRGGSSPLDGASTAAPSPRNDFVKNYRVHPTHWSISTQVVGAWLARCGYAGSREPAAT</sequence>
<comment type="caution">
    <text evidence="1">The sequence shown here is derived from an EMBL/GenBank/DDBJ whole genome shotgun (WGS) entry which is preliminary data.</text>
</comment>
<name>A0A8J2SE63_9STRA</name>